<dbReference type="PROSITE" id="PS00761">
    <property type="entry name" value="SPASE_I_3"/>
    <property type="match status" value="1"/>
</dbReference>
<proteinExistence type="inferred from homology"/>
<name>A0A072NLW2_SCHAZ</name>
<keyword evidence="5 8" id="KW-0645">Protease</keyword>
<dbReference type="GO" id="GO:0009003">
    <property type="term" value="F:signal peptidase activity"/>
    <property type="evidence" value="ECO:0007669"/>
    <property type="project" value="UniProtKB-EC"/>
</dbReference>
<feature type="active site" evidence="7">
    <location>
        <position position="83"/>
    </location>
</feature>
<sequence>MRMMKVKGTEGLEWLRTIGVAIILAVFFRTFFFSSYIVDGESMMPTLENGNLLIINKIVDEIDDLTRFDVIVFHATPEDDFVKRIIGLPGDKVEYKNDVLYINNKAVKEPYLEKYKMGLNGENLTGDFTLKGISNGMSEVVPKDHIFVLGDNRKDSYDSRYFGFVPIENVVGKVNLRYWPIDEIDTDFNIIM</sequence>
<dbReference type="EMBL" id="JJRY01000009">
    <property type="protein sequence ID" value="KEF38247.1"/>
    <property type="molecule type" value="Genomic_DNA"/>
</dbReference>
<evidence type="ECO:0000256" key="9">
    <source>
        <dbReference type="RuleBase" id="RU362042"/>
    </source>
</evidence>
<keyword evidence="8" id="KW-0472">Membrane</keyword>
<dbReference type="EC" id="3.4.21.89" evidence="4 8"/>
<dbReference type="Proteomes" id="UP000027936">
    <property type="component" value="Unassembled WGS sequence"/>
</dbReference>
<dbReference type="InterPro" id="IPR019756">
    <property type="entry name" value="Pept_S26A_signal_pept_1_Ser-AS"/>
</dbReference>
<dbReference type="InterPro" id="IPR019757">
    <property type="entry name" value="Pept_S26A_signal_pept_1_Lys-AS"/>
</dbReference>
<dbReference type="PANTHER" id="PTHR43390">
    <property type="entry name" value="SIGNAL PEPTIDASE I"/>
    <property type="match status" value="1"/>
</dbReference>
<evidence type="ECO:0000256" key="1">
    <source>
        <dbReference type="ARBA" id="ARBA00000677"/>
    </source>
</evidence>
<evidence type="ECO:0000313" key="11">
    <source>
        <dbReference type="EMBL" id="KEF38247.1"/>
    </source>
</evidence>
<dbReference type="AlphaFoldDB" id="A0A072NLW2"/>
<dbReference type="Gene3D" id="2.10.109.10">
    <property type="entry name" value="Umud Fragment, subunit A"/>
    <property type="match status" value="1"/>
</dbReference>
<gene>
    <name evidence="11" type="ORF">M670_02669</name>
</gene>
<dbReference type="InterPro" id="IPR019533">
    <property type="entry name" value="Peptidase_S26"/>
</dbReference>
<dbReference type="InterPro" id="IPR036286">
    <property type="entry name" value="LexA/Signal_pep-like_sf"/>
</dbReference>
<evidence type="ECO:0000256" key="6">
    <source>
        <dbReference type="ARBA" id="ARBA00022801"/>
    </source>
</evidence>
<dbReference type="Pfam" id="PF10502">
    <property type="entry name" value="Peptidase_S26"/>
    <property type="match status" value="1"/>
</dbReference>
<dbReference type="GO" id="GO:0005886">
    <property type="term" value="C:plasma membrane"/>
    <property type="evidence" value="ECO:0007669"/>
    <property type="project" value="UniProtKB-SubCell"/>
</dbReference>
<protein>
    <recommendedName>
        <fullName evidence="4 8">Signal peptidase I</fullName>
        <ecNumber evidence="4 8">3.4.21.89</ecNumber>
    </recommendedName>
</protein>
<keyword evidence="6 8" id="KW-0378">Hydrolase</keyword>
<keyword evidence="8" id="KW-1133">Transmembrane helix</keyword>
<organism evidence="11 12">
    <name type="scientific">Schinkia azotoformans MEV2011</name>
    <dbReference type="NCBI Taxonomy" id="1348973"/>
    <lineage>
        <taxon>Bacteria</taxon>
        <taxon>Bacillati</taxon>
        <taxon>Bacillota</taxon>
        <taxon>Bacilli</taxon>
        <taxon>Bacillales</taxon>
        <taxon>Bacillaceae</taxon>
        <taxon>Calidifontibacillus/Schinkia group</taxon>
        <taxon>Schinkia</taxon>
    </lineage>
</organism>
<evidence type="ECO:0000313" key="12">
    <source>
        <dbReference type="Proteomes" id="UP000027936"/>
    </source>
</evidence>
<dbReference type="InterPro" id="IPR000223">
    <property type="entry name" value="Pept_S26A_signal_pept_1"/>
</dbReference>
<dbReference type="CDD" id="cd06530">
    <property type="entry name" value="S26_SPase_I"/>
    <property type="match status" value="1"/>
</dbReference>
<feature type="transmembrane region" description="Helical" evidence="8">
    <location>
        <begin position="12"/>
        <end position="38"/>
    </location>
</feature>
<comment type="similarity">
    <text evidence="3 9">Belongs to the peptidase S26 family.</text>
</comment>
<dbReference type="PROSITE" id="PS00760">
    <property type="entry name" value="SPASE_I_2"/>
    <property type="match status" value="1"/>
</dbReference>
<feature type="domain" description="Peptidase S26" evidence="10">
    <location>
        <begin position="12"/>
        <end position="179"/>
    </location>
</feature>
<comment type="caution">
    <text evidence="11">The sequence shown here is derived from an EMBL/GenBank/DDBJ whole genome shotgun (WGS) entry which is preliminary data.</text>
</comment>
<evidence type="ECO:0000256" key="8">
    <source>
        <dbReference type="RuleBase" id="RU003993"/>
    </source>
</evidence>
<evidence type="ECO:0000256" key="7">
    <source>
        <dbReference type="PIRSR" id="PIRSR600223-1"/>
    </source>
</evidence>
<dbReference type="SUPFAM" id="SSF51306">
    <property type="entry name" value="LexA/Signal peptidase"/>
    <property type="match status" value="1"/>
</dbReference>
<evidence type="ECO:0000256" key="5">
    <source>
        <dbReference type="ARBA" id="ARBA00022670"/>
    </source>
</evidence>
<keyword evidence="8" id="KW-0812">Transmembrane</keyword>
<dbReference type="PROSITE" id="PS00501">
    <property type="entry name" value="SPASE_I_1"/>
    <property type="match status" value="1"/>
</dbReference>
<dbReference type="PANTHER" id="PTHR43390:SF1">
    <property type="entry name" value="CHLOROPLAST PROCESSING PEPTIDASE"/>
    <property type="match status" value="1"/>
</dbReference>
<evidence type="ECO:0000256" key="3">
    <source>
        <dbReference type="ARBA" id="ARBA00009370"/>
    </source>
</evidence>
<feature type="active site" evidence="7">
    <location>
        <position position="42"/>
    </location>
</feature>
<dbReference type="GO" id="GO:0004252">
    <property type="term" value="F:serine-type endopeptidase activity"/>
    <property type="evidence" value="ECO:0007669"/>
    <property type="project" value="InterPro"/>
</dbReference>
<dbReference type="InterPro" id="IPR019758">
    <property type="entry name" value="Pept_S26A_signal_pept_1_CS"/>
</dbReference>
<dbReference type="GO" id="GO:0006465">
    <property type="term" value="P:signal peptide processing"/>
    <property type="evidence" value="ECO:0007669"/>
    <property type="project" value="InterPro"/>
</dbReference>
<evidence type="ECO:0000256" key="2">
    <source>
        <dbReference type="ARBA" id="ARBA00004401"/>
    </source>
</evidence>
<dbReference type="NCBIfam" id="TIGR02227">
    <property type="entry name" value="sigpep_I_bact"/>
    <property type="match status" value="1"/>
</dbReference>
<accession>A0A072NLW2</accession>
<comment type="catalytic activity">
    <reaction evidence="1 8">
        <text>Cleavage of hydrophobic, N-terminal signal or leader sequences from secreted and periplasmic proteins.</text>
        <dbReference type="EC" id="3.4.21.89"/>
    </reaction>
</comment>
<comment type="subcellular location">
    <subcellularLocation>
        <location evidence="2">Cell membrane</location>
        <topology evidence="2">Single-pass type II membrane protein</topology>
    </subcellularLocation>
    <subcellularLocation>
        <location evidence="9">Membrane</location>
        <topology evidence="9">Single-pass type II membrane protein</topology>
    </subcellularLocation>
</comment>
<dbReference type="PATRIC" id="fig|1348973.3.peg.2586"/>
<reference evidence="11 12" key="1">
    <citation type="submission" date="2014-04" db="EMBL/GenBank/DDBJ databases">
        <title>Draft genome sequence of Bacillus azotoformans MEV2011, a (co-) denitrifying strain unable to grow in the presence of oxygen.</title>
        <authorList>
            <person name="Nielsen M."/>
            <person name="Schreiber L."/>
            <person name="Finster K."/>
            <person name="Schramm A."/>
        </authorList>
    </citation>
    <scope>NUCLEOTIDE SEQUENCE [LARGE SCALE GENOMIC DNA]</scope>
    <source>
        <strain evidence="11 12">MEV2011</strain>
    </source>
</reference>
<dbReference type="PRINTS" id="PR00727">
    <property type="entry name" value="LEADERPTASE"/>
</dbReference>
<evidence type="ECO:0000259" key="10">
    <source>
        <dbReference type="Pfam" id="PF10502"/>
    </source>
</evidence>
<evidence type="ECO:0000256" key="4">
    <source>
        <dbReference type="ARBA" id="ARBA00013208"/>
    </source>
</evidence>